<evidence type="ECO:0000259" key="4">
    <source>
        <dbReference type="PROSITE" id="PS51272"/>
    </source>
</evidence>
<dbReference type="PANTHER" id="PTHR43308:SF5">
    <property type="entry name" value="S-LAYER PROTEIN _ PEPTIDOGLYCAN ENDO-BETA-N-ACETYLGLUCOSAMINIDASE"/>
    <property type="match status" value="1"/>
</dbReference>
<sequence length="2898" mass="310578">MQKRWKTGLAKLLTAALLLQGMPMWFGGTSTAQAEGTVTGQTYGTGTPISSTYGPNPGTTKITDYKWSKVDIPNLTINPRSSMTMVYDENADNIVMFGGQGNGSSDGGLLDETFIWDRNNKKWTEQLGPSLAKLDPSPPKRKGAVMAYDPSTGKVLLFGGVGKTGLLNDTWMWDGINATWEEVTGLTVSPSARGGAQLAYDGQQLVLYGGYSGSENAKTILGDTWLWNGSAWTQAQSGNPSPPPAYNGRMAFDGYTAVLYGGDIGSVTKDYAGTAETKTYTHDDSSPLLWKWDRDTQSWSSVDGPEGYGRWGQAMAYDGRRVVLYSGERDYVHLYSSADLVPKLKLPSTRYPPMRGGMLYAWTGSKWEKYPLPTGVGSESIFQSATAKDGKVYDTQVVPNKVPFPLTNAGMAFDGKNFVVFGGERGKIDIVNFPLDGNAIVDNYPAGNVNETWLFGYTPPTAPGVRFDNDPIINFDTEPLHLNDSVSVITNVYDNGTRTITAQGIEYRMYTETNANQWIKVPYTGDVSEDGMGAFTVELKGLTWHQKYETRGYAINEIGTSYTPVKSFIMEDDPNMTPPKVEYNRVGASVLHVKDAKKIVAVGTGITNLLRKPISDIHYFLQAQNGTQYPLKYNVVNDRQLELTWTENLPPGKYDVYLNHAYYKPDFVSLQGLMITALDFYKPRNFARVDVPSTSPSNEVNSLGLQGPFTEDPSAEGKYVLDDTSEPVVINDSVMFKGSNLVVTKDKITGKSTISGEGRLYVNGNGALGASVSYTLLDGAFTLSSDDFSIAINGAEAADYLNIGMPVKASKLIFAKDGLRLTGDLEVGLQLGSQKVSNSVPVTDMNFRNNRFDLTGTYDMNKDFKIGPFNAKNTQFVVDSRIPYVGVKGIGSLPDTDISFDLNMKTKQGRLDGISFGMYNKVKLASTGLQVNYLFGSASNLADKTEIPQKLAVTGSVNDIIVPELKHPQVNYKFNLLGTDSIDMNVSSSGFTATGIEYYYWFPVNNMNMQTVVNPKVAAIQGFSSPGFLAKGDINVFEMIKGVIASYSFNKKGFDGAIKGTVYVPKGIPRIGGATVNNVIMAVDNTGIYGTFKHNGIGANVKYTFNNNTMLFEVEAEPPKKSWWEKGLDFVNNLYNSVDQFLDKAQPWLDIAEELFLIKPDSRNLVNIAAADDLKKVFDLTPVSLSFQPEDTAIQNVRARMVDGQFTTLDRTPAITVETNASNGQTTSEFRVERAYNAFITMSGDQRFAVINGSSAETFYDAASDITFMRVSLNKGTWKLATKGSSRISVNELLFADPAMKLDALAGLWMQTPERTVTSLTVEERGSYVLKVGAAQGEVIVYKPDGRPYNLQTQQNQPDWNAYRDANGNVYARIDVVQAGTWIVSAGTSPTAALNSVSEKATIGDVVQWLQAGAYPNVFKMSSTDNGQAIVEIYDADAQTKLYAPNGQLYAFQSDPNMSGMNASYDEGQRKLTVLLDGVKLDGEWKAVSSSFTSVIAYKATRKFRSIKPMFAEGRYTRNFELADNGNYMLTVSGGDANTVIISPDGKQMALNFNTPDGNAYLQPAADRVASGGGSGDPLQPQVETPNPVQDGRDMLYVSLLDAPAGKWSIQSAKHVDIQTQKLRPLPSIKASVSPVPGNENRIQVTWSMENTTPDSKVTVMLTNSADQLIGEVIAEDRPASGSETIDIPAMTMPGTYYLSVAGTVTGKAPVYAVAGKTVEVTAPYTLNTPERPEVLSTGNGEVSLRFASISGNVSTYRIWASGGAYGQTAVPVMDMTPQTGDQQQALIIGLPAGDSYTFTVSAIGQEQGRVVLSPQSAGVTAELPVPQPAALTLSLDAGSSVVKEQTYSSYDGSEGTLLATAAEQASLKVAADQNASLTLSANGQQLGTGQVAAGGTYTFALNELLNVSVLKEREYNLSIEATNGRGDRTMAYRKLFIDRTGPMLIASGGNDAQGKPISLNGTIVDDGKAYITGQTDPGAKLDVNGTTIPLDDQGRFVYYIPVDWSAQPDRTAVKITASDEVGNKTEYGFELLRGVAAAPPTYPGDLASLTTGGAKMNSPYVFGTIAYQASAYADKVRVYAIPMVASSVVTVDGQPLSSGGYAEVTVPAAGRSVQVLVHPSSGADKTYTLQIGGMGSSVAALSTLKLKNVTAAQPGEELAAKQPFTGAEASYSVSVDNTVEKVTLTPGALKDGSGITVKGQPVLSGQASQNIQLQVGENKIPVIVTSPDRSATRTYDVSVWRAQSGNALLKQLGLATNGAVLTSAFNPAKSSYQVLVPYSTDTFTLLPVADQSDATIRIDGQTVTSSAISLPFTKTAQSFAIEVKAQDGTVSTYNVSVLRKQSQPAQPPLLKSLQATPGLDSAFDPYKLRYGTTASTITSVAPITAVASDPQATVTVKGVSLKGGGSFSPILAIGENTVIVNVEAADLASSQTYSVDVKRLANSQSRPAEDVRQTPISGGTGWTDQTSIVRSVVSGVITDTVKLDAAKARDILDKASSSKDNVARIYVTDLPDAPANERVVTLSADFVSALGDGRMSLQIMLPDAQLTISAASLAQLNKDGKDAYFRIVPVRAADERSEVSSRVLSADLVQQAAGGKPVIVIGQPVKIETNYSGYKTEILFPLNNLNLPADEAAAKQMLSQLAVYIEHSDGENELLQGEIRYDSAGKPSGLAIEIDKFSTFTLIQKSGPEASKVLAPYLSGYPDGTFRPAQAITRAELATILDRAGARSASGESASAQAAGYPDVAAGHWAAEAIAHVQSAGLMLGDNNGLFRPDDAVSRSEMASIAARLLQSAATDASASGEYADTQGHWASDEVKRASQAGILQGYPDGSFQPDTKLNRAEAVKVLNRLFERPTAEAQASSWPDVPKDHWAVREIESASGTVKLLPDGSLQVVPSH</sequence>
<feature type="domain" description="SLH" evidence="4">
    <location>
        <begin position="2799"/>
        <end position="2862"/>
    </location>
</feature>
<dbReference type="Gene3D" id="2.120.10.80">
    <property type="entry name" value="Kelch-type beta propeller"/>
    <property type="match status" value="1"/>
</dbReference>
<feature type="signal peptide" evidence="2">
    <location>
        <begin position="1"/>
        <end position="34"/>
    </location>
</feature>
<dbReference type="EMBL" id="SIRE01000004">
    <property type="protein sequence ID" value="TBL80821.1"/>
    <property type="molecule type" value="Genomic_DNA"/>
</dbReference>
<reference evidence="5 6" key="1">
    <citation type="submission" date="2019-02" db="EMBL/GenBank/DDBJ databases">
        <title>Paenibacillus sp. nov., isolated from surface-sterilized tissue of Thalictrum simplex L.</title>
        <authorList>
            <person name="Tuo L."/>
        </authorList>
    </citation>
    <scope>NUCLEOTIDE SEQUENCE [LARGE SCALE GENOMIC DNA]</scope>
    <source>
        <strain evidence="5 6">N2SHLJ1</strain>
    </source>
</reference>
<feature type="domain" description="SLH" evidence="4">
    <location>
        <begin position="2738"/>
        <end position="2798"/>
    </location>
</feature>
<accession>A0A4Q9DZV5</accession>
<dbReference type="Proteomes" id="UP000293142">
    <property type="component" value="Unassembled WGS sequence"/>
</dbReference>
<feature type="chain" id="PRO_5020519707" description="Fibronectin type-III domain-containing protein" evidence="2">
    <location>
        <begin position="35"/>
        <end position="2898"/>
    </location>
</feature>
<dbReference type="InterPro" id="IPR025883">
    <property type="entry name" value="Cadherin-like_domain"/>
</dbReference>
<keyword evidence="2" id="KW-0732">Signal</keyword>
<evidence type="ECO:0000313" key="5">
    <source>
        <dbReference type="EMBL" id="TBL80821.1"/>
    </source>
</evidence>
<proteinExistence type="predicted"/>
<evidence type="ECO:0000256" key="2">
    <source>
        <dbReference type="SAM" id="SignalP"/>
    </source>
</evidence>
<dbReference type="Pfam" id="PF00395">
    <property type="entry name" value="SLH"/>
    <property type="match status" value="3"/>
</dbReference>
<feature type="region of interest" description="Disordered" evidence="1">
    <location>
        <begin position="1566"/>
        <end position="1589"/>
    </location>
</feature>
<dbReference type="PROSITE" id="PS51272">
    <property type="entry name" value="SLH"/>
    <property type="match status" value="3"/>
</dbReference>
<keyword evidence="6" id="KW-1185">Reference proteome</keyword>
<feature type="region of interest" description="Disordered" evidence="1">
    <location>
        <begin position="692"/>
        <end position="711"/>
    </location>
</feature>
<dbReference type="RefSeq" id="WP_131012424.1">
    <property type="nucleotide sequence ID" value="NZ_SIRE01000004.1"/>
</dbReference>
<dbReference type="InterPro" id="IPR001119">
    <property type="entry name" value="SLH_dom"/>
</dbReference>
<dbReference type="InterPro" id="IPR015915">
    <property type="entry name" value="Kelch-typ_b-propeller"/>
</dbReference>
<gene>
    <name evidence="5" type="ORF">EYB31_06270</name>
</gene>
<dbReference type="InterPro" id="IPR003961">
    <property type="entry name" value="FN3_dom"/>
</dbReference>
<evidence type="ECO:0000256" key="1">
    <source>
        <dbReference type="SAM" id="MobiDB-lite"/>
    </source>
</evidence>
<dbReference type="Pfam" id="PF24681">
    <property type="entry name" value="Kelch_KLHDC2_KLHL20_DRC7"/>
    <property type="match status" value="1"/>
</dbReference>
<name>A0A4Q9DZV5_9BACL</name>
<evidence type="ECO:0000259" key="3">
    <source>
        <dbReference type="PROSITE" id="PS50853"/>
    </source>
</evidence>
<evidence type="ECO:0008006" key="7">
    <source>
        <dbReference type="Google" id="ProtNLM"/>
    </source>
</evidence>
<organism evidence="5 6">
    <name type="scientific">Paenibacillus thalictri</name>
    <dbReference type="NCBI Taxonomy" id="2527873"/>
    <lineage>
        <taxon>Bacteria</taxon>
        <taxon>Bacillati</taxon>
        <taxon>Bacillota</taxon>
        <taxon>Bacilli</taxon>
        <taxon>Bacillales</taxon>
        <taxon>Paenibacillaceae</taxon>
        <taxon>Paenibacillus</taxon>
    </lineage>
</organism>
<dbReference type="Pfam" id="PF12733">
    <property type="entry name" value="Cadherin-like"/>
    <property type="match status" value="3"/>
</dbReference>
<dbReference type="SUPFAM" id="SSF117281">
    <property type="entry name" value="Kelch motif"/>
    <property type="match status" value="1"/>
</dbReference>
<dbReference type="OrthoDB" id="9807519at2"/>
<protein>
    <recommendedName>
        <fullName evidence="7">Fibronectin type-III domain-containing protein</fullName>
    </recommendedName>
</protein>
<comment type="caution">
    <text evidence="5">The sequence shown here is derived from an EMBL/GenBank/DDBJ whole genome shotgun (WGS) entry which is preliminary data.</text>
</comment>
<feature type="domain" description="SLH" evidence="4">
    <location>
        <begin position="2671"/>
        <end position="2736"/>
    </location>
</feature>
<dbReference type="InterPro" id="IPR051465">
    <property type="entry name" value="Cell_Envelope_Struct_Comp"/>
</dbReference>
<feature type="compositionally biased region" description="Polar residues" evidence="1">
    <location>
        <begin position="692"/>
        <end position="704"/>
    </location>
</feature>
<feature type="domain" description="Fibronectin type-III" evidence="3">
    <location>
        <begin position="1729"/>
        <end position="1829"/>
    </location>
</feature>
<evidence type="ECO:0000313" key="6">
    <source>
        <dbReference type="Proteomes" id="UP000293142"/>
    </source>
</evidence>
<dbReference type="PANTHER" id="PTHR43308">
    <property type="entry name" value="OUTER MEMBRANE PROTEIN ALPHA-RELATED"/>
    <property type="match status" value="1"/>
</dbReference>
<dbReference type="PROSITE" id="PS50853">
    <property type="entry name" value="FN3"/>
    <property type="match status" value="1"/>
</dbReference>